<dbReference type="PANTHER" id="PTHR34220:SF9">
    <property type="entry name" value="SIGNAL TRANSDUCTION HISTIDINE KINASE INTERNAL REGION DOMAIN-CONTAINING PROTEIN"/>
    <property type="match status" value="1"/>
</dbReference>
<dbReference type="InterPro" id="IPR036890">
    <property type="entry name" value="HATPase_C_sf"/>
</dbReference>
<feature type="transmembrane region" description="Helical" evidence="1">
    <location>
        <begin position="56"/>
        <end position="74"/>
    </location>
</feature>
<keyword evidence="4" id="KW-0418">Kinase</keyword>
<name>A0ABY6WAQ5_9BURK</name>
<accession>A0ABY6WAQ5</accession>
<dbReference type="EMBL" id="CABPRV010000013">
    <property type="protein sequence ID" value="VVE47363.1"/>
    <property type="molecule type" value="Genomic_DNA"/>
</dbReference>
<keyword evidence="1" id="KW-1133">Transmembrane helix</keyword>
<dbReference type="Pfam" id="PF06580">
    <property type="entry name" value="His_kinase"/>
    <property type="match status" value="1"/>
</dbReference>
<dbReference type="InterPro" id="IPR050640">
    <property type="entry name" value="Bact_2-comp_sensor_kinase"/>
</dbReference>
<feature type="transmembrane region" description="Helical" evidence="1">
    <location>
        <begin position="33"/>
        <end position="50"/>
    </location>
</feature>
<dbReference type="PANTHER" id="PTHR34220">
    <property type="entry name" value="SENSOR HISTIDINE KINASE YPDA"/>
    <property type="match status" value="1"/>
</dbReference>
<keyword evidence="4" id="KW-0808">Transferase</keyword>
<evidence type="ECO:0000259" key="3">
    <source>
        <dbReference type="Pfam" id="PF06580"/>
    </source>
</evidence>
<organism evidence="4 5">
    <name type="scientific">Pandoraea capi</name>
    <dbReference type="NCBI Taxonomy" id="2508286"/>
    <lineage>
        <taxon>Bacteria</taxon>
        <taxon>Pseudomonadati</taxon>
        <taxon>Pseudomonadota</taxon>
        <taxon>Betaproteobacteria</taxon>
        <taxon>Burkholderiales</taxon>
        <taxon>Burkholderiaceae</taxon>
        <taxon>Pandoraea</taxon>
    </lineage>
</organism>
<dbReference type="Gene3D" id="3.30.565.10">
    <property type="entry name" value="Histidine kinase-like ATPase, C-terminal domain"/>
    <property type="match status" value="1"/>
</dbReference>
<sequence length="425" mass="44942">MSSTMKSPSSVQTEHAGALGTLRGHGHRFARELAGVLLFNTVVAFLLWVIGFGGTFWQNLVFSQCIGIAITLFIDGGRRVIWGDARPSMPWFLTLVVGGCVAGLVLGIATGTALLGLPLSMWRPVNGHALPLALLIALIASAIGSYHGWSRARIAQLREAAAQQTLREAAADRQLVHARLQTLQAQLEPHFLFNVLANLDSLIASDPARARVLLGHLNRFLRASLAATRADATTLADEFALLDALLAIQQVRFGERLRYTFDLPDECRAVSLPPMLVQPLVENAVKHGVEPLSMGATVTVSARLELAGSGEASGMTSGVASGIRSGVTYVVLRVADDGAGFAVDTAMASGGIDTDRSARTAGIGLTNIRERLRVLYGDEARLTLSEGVPQGVVATLRLPVRASVGADAVGSASGTQVSSRREWSA</sequence>
<evidence type="ECO:0000313" key="4">
    <source>
        <dbReference type="EMBL" id="VVE47363.1"/>
    </source>
</evidence>
<gene>
    <name evidence="4" type="ORF">PCA20602_04493</name>
</gene>
<dbReference type="GO" id="GO:0016301">
    <property type="term" value="F:kinase activity"/>
    <property type="evidence" value="ECO:0007669"/>
    <property type="project" value="UniProtKB-KW"/>
</dbReference>
<feature type="domain" description="Histidine kinase/HSP90-like ATPase" evidence="2">
    <location>
        <begin position="276"/>
        <end position="401"/>
    </location>
</feature>
<dbReference type="Proteomes" id="UP000366065">
    <property type="component" value="Unassembled WGS sequence"/>
</dbReference>
<comment type="caution">
    <text evidence="4">The sequence shown here is derived from an EMBL/GenBank/DDBJ whole genome shotgun (WGS) entry which is preliminary data.</text>
</comment>
<keyword evidence="1" id="KW-0472">Membrane</keyword>
<feature type="domain" description="Signal transduction histidine kinase internal region" evidence="3">
    <location>
        <begin position="178"/>
        <end position="257"/>
    </location>
</feature>
<dbReference type="InterPro" id="IPR010559">
    <property type="entry name" value="Sig_transdc_His_kin_internal"/>
</dbReference>
<reference evidence="4 5" key="1">
    <citation type="submission" date="2019-08" db="EMBL/GenBank/DDBJ databases">
        <authorList>
            <person name="Peeters C."/>
        </authorList>
    </citation>
    <scope>NUCLEOTIDE SEQUENCE [LARGE SCALE GENOMIC DNA]</scope>
    <source>
        <strain evidence="4 5">LMG 20602</strain>
    </source>
</reference>
<keyword evidence="5" id="KW-1185">Reference proteome</keyword>
<protein>
    <submittedName>
        <fullName evidence="4">Signal transduction histidine kinase</fullName>
    </submittedName>
</protein>
<feature type="transmembrane region" description="Helical" evidence="1">
    <location>
        <begin position="95"/>
        <end position="117"/>
    </location>
</feature>
<evidence type="ECO:0000256" key="1">
    <source>
        <dbReference type="SAM" id="Phobius"/>
    </source>
</evidence>
<evidence type="ECO:0000259" key="2">
    <source>
        <dbReference type="Pfam" id="PF02518"/>
    </source>
</evidence>
<dbReference type="SUPFAM" id="SSF55874">
    <property type="entry name" value="ATPase domain of HSP90 chaperone/DNA topoisomerase II/histidine kinase"/>
    <property type="match status" value="1"/>
</dbReference>
<proteinExistence type="predicted"/>
<evidence type="ECO:0000313" key="5">
    <source>
        <dbReference type="Proteomes" id="UP000366065"/>
    </source>
</evidence>
<dbReference type="InterPro" id="IPR003594">
    <property type="entry name" value="HATPase_dom"/>
</dbReference>
<feature type="transmembrane region" description="Helical" evidence="1">
    <location>
        <begin position="129"/>
        <end position="149"/>
    </location>
</feature>
<dbReference type="Pfam" id="PF02518">
    <property type="entry name" value="HATPase_c"/>
    <property type="match status" value="1"/>
</dbReference>
<keyword evidence="1" id="KW-0812">Transmembrane</keyword>